<proteinExistence type="predicted"/>
<evidence type="ECO:0000313" key="3">
    <source>
        <dbReference type="EMBL" id="KAJ1691539.1"/>
    </source>
</evidence>
<dbReference type="InterPro" id="IPR036047">
    <property type="entry name" value="F-box-like_dom_sf"/>
</dbReference>
<evidence type="ECO:0000259" key="1">
    <source>
        <dbReference type="Pfam" id="PF00646"/>
    </source>
</evidence>
<name>A0A9Q0CCS1_9POAL</name>
<sequence>MSEENEEERRDWSELPSELLHLIVQKLPTNVPDFIRFRTVCSTWRSSAPVSDPPHQFPWLLELFKRDDGFYTVIKRQRFYSISSGETLTIPLRNKKPELRNFVNGGVYNGYLPFVDYHECTLSFFNPITRERSSLLPMRYGRNSPWMVWNGTTDSTVVLHQYLLMRDRMQECSFYDPRRNRRVEKWEYHCCYWQGMFFSTYAGQPTDVFNVYSKQLLQTIRSPEIGSIQNSLAYGLRKSYLIVSSGAILRVLWFYDSKKKSVEESVFYIYSLDFDRTDGKSNWVRIYYIGDQILFLGEMNGFSMTARPNSGFREGCIYFIDPSKNKPYMYDLLGGTVERVPCPFDNCTWFLPVFSK</sequence>
<dbReference type="InterPro" id="IPR005174">
    <property type="entry name" value="KIB1-4_b-propeller"/>
</dbReference>
<feature type="domain" description="F-box" evidence="1">
    <location>
        <begin position="12"/>
        <end position="46"/>
    </location>
</feature>
<dbReference type="PANTHER" id="PTHR44259">
    <property type="entry name" value="OS07G0183000 PROTEIN-RELATED"/>
    <property type="match status" value="1"/>
</dbReference>
<dbReference type="Pfam" id="PF03478">
    <property type="entry name" value="Beta-prop_KIB1-4"/>
    <property type="match status" value="1"/>
</dbReference>
<gene>
    <name evidence="3" type="ORF">LUZ63_015694</name>
</gene>
<dbReference type="Gene3D" id="1.20.1280.50">
    <property type="match status" value="1"/>
</dbReference>
<dbReference type="Pfam" id="PF00646">
    <property type="entry name" value="F-box"/>
    <property type="match status" value="1"/>
</dbReference>
<dbReference type="EMBL" id="JAMQYH010000004">
    <property type="protein sequence ID" value="KAJ1691539.1"/>
    <property type="molecule type" value="Genomic_DNA"/>
</dbReference>
<reference evidence="3" key="1">
    <citation type="journal article" date="2022" name="Cell">
        <title>Repeat-based holocentromeres influence genome architecture and karyotype evolution.</title>
        <authorList>
            <person name="Hofstatter P.G."/>
            <person name="Thangavel G."/>
            <person name="Lux T."/>
            <person name="Neumann P."/>
            <person name="Vondrak T."/>
            <person name="Novak P."/>
            <person name="Zhang M."/>
            <person name="Costa L."/>
            <person name="Castellani M."/>
            <person name="Scott A."/>
            <person name="Toegelov H."/>
            <person name="Fuchs J."/>
            <person name="Mata-Sucre Y."/>
            <person name="Dias Y."/>
            <person name="Vanzela A.L.L."/>
            <person name="Huettel B."/>
            <person name="Almeida C.C.S."/>
            <person name="Simkova H."/>
            <person name="Souza G."/>
            <person name="Pedrosa-Harand A."/>
            <person name="Macas J."/>
            <person name="Mayer K.F.X."/>
            <person name="Houben A."/>
            <person name="Marques A."/>
        </authorList>
    </citation>
    <scope>NUCLEOTIDE SEQUENCE</scope>
    <source>
        <strain evidence="3">RhyBre1mFocal</strain>
    </source>
</reference>
<evidence type="ECO:0000259" key="2">
    <source>
        <dbReference type="Pfam" id="PF03478"/>
    </source>
</evidence>
<dbReference type="InterPro" id="IPR050942">
    <property type="entry name" value="F-box_BR-signaling"/>
</dbReference>
<feature type="domain" description="KIB1-4 beta-propeller" evidence="2">
    <location>
        <begin position="79"/>
        <end position="326"/>
    </location>
</feature>
<dbReference type="AlphaFoldDB" id="A0A9Q0CCS1"/>
<keyword evidence="4" id="KW-1185">Reference proteome</keyword>
<organism evidence="3 4">
    <name type="scientific">Rhynchospora breviuscula</name>
    <dbReference type="NCBI Taxonomy" id="2022672"/>
    <lineage>
        <taxon>Eukaryota</taxon>
        <taxon>Viridiplantae</taxon>
        <taxon>Streptophyta</taxon>
        <taxon>Embryophyta</taxon>
        <taxon>Tracheophyta</taxon>
        <taxon>Spermatophyta</taxon>
        <taxon>Magnoliopsida</taxon>
        <taxon>Liliopsida</taxon>
        <taxon>Poales</taxon>
        <taxon>Cyperaceae</taxon>
        <taxon>Cyperoideae</taxon>
        <taxon>Rhynchosporeae</taxon>
        <taxon>Rhynchospora</taxon>
    </lineage>
</organism>
<comment type="caution">
    <text evidence="3">The sequence shown here is derived from an EMBL/GenBank/DDBJ whole genome shotgun (WGS) entry which is preliminary data.</text>
</comment>
<accession>A0A9Q0CCS1</accession>
<evidence type="ECO:0008006" key="5">
    <source>
        <dbReference type="Google" id="ProtNLM"/>
    </source>
</evidence>
<evidence type="ECO:0000313" key="4">
    <source>
        <dbReference type="Proteomes" id="UP001151287"/>
    </source>
</evidence>
<protein>
    <recommendedName>
        <fullName evidence="5">F-box domain-containing protein</fullName>
    </recommendedName>
</protein>
<dbReference type="InterPro" id="IPR001810">
    <property type="entry name" value="F-box_dom"/>
</dbReference>
<dbReference type="Proteomes" id="UP001151287">
    <property type="component" value="Unassembled WGS sequence"/>
</dbReference>
<dbReference type="OrthoDB" id="585457at2759"/>
<dbReference type="SUPFAM" id="SSF81383">
    <property type="entry name" value="F-box domain"/>
    <property type="match status" value="1"/>
</dbReference>